<sequence length="42" mass="4940">MVNVSYFYSTMKCSLLYGAIPLTHSFIFRLLSVNYFKRVLSE</sequence>
<reference evidence="2" key="2">
    <citation type="journal article" date="2015" name="Fish Shellfish Immunol.">
        <title>Early steps in the European eel (Anguilla anguilla)-Vibrio vulnificus interaction in the gills: Role of the RtxA13 toxin.</title>
        <authorList>
            <person name="Callol A."/>
            <person name="Pajuelo D."/>
            <person name="Ebbesson L."/>
            <person name="Teles M."/>
            <person name="MacKenzie S."/>
            <person name="Amaro C."/>
        </authorList>
    </citation>
    <scope>NUCLEOTIDE SEQUENCE</scope>
</reference>
<keyword evidence="1" id="KW-0812">Transmembrane</keyword>
<accession>A0A0E9U3E2</accession>
<feature type="transmembrane region" description="Helical" evidence="1">
    <location>
        <begin position="15"/>
        <end position="36"/>
    </location>
</feature>
<evidence type="ECO:0000313" key="2">
    <source>
        <dbReference type="EMBL" id="JAH59483.1"/>
    </source>
</evidence>
<name>A0A0E9U3E2_ANGAN</name>
<organism evidence="2">
    <name type="scientific">Anguilla anguilla</name>
    <name type="common">European freshwater eel</name>
    <name type="synonym">Muraena anguilla</name>
    <dbReference type="NCBI Taxonomy" id="7936"/>
    <lineage>
        <taxon>Eukaryota</taxon>
        <taxon>Metazoa</taxon>
        <taxon>Chordata</taxon>
        <taxon>Craniata</taxon>
        <taxon>Vertebrata</taxon>
        <taxon>Euteleostomi</taxon>
        <taxon>Actinopterygii</taxon>
        <taxon>Neopterygii</taxon>
        <taxon>Teleostei</taxon>
        <taxon>Anguilliformes</taxon>
        <taxon>Anguillidae</taxon>
        <taxon>Anguilla</taxon>
    </lineage>
</organism>
<proteinExistence type="predicted"/>
<dbReference type="EMBL" id="GBXM01049094">
    <property type="protein sequence ID" value="JAH59483.1"/>
    <property type="molecule type" value="Transcribed_RNA"/>
</dbReference>
<keyword evidence="1" id="KW-1133">Transmembrane helix</keyword>
<dbReference type="AlphaFoldDB" id="A0A0E9U3E2"/>
<keyword evidence="1" id="KW-0472">Membrane</keyword>
<reference evidence="2" key="1">
    <citation type="submission" date="2014-11" db="EMBL/GenBank/DDBJ databases">
        <authorList>
            <person name="Amaro Gonzalez C."/>
        </authorList>
    </citation>
    <scope>NUCLEOTIDE SEQUENCE</scope>
</reference>
<evidence type="ECO:0000256" key="1">
    <source>
        <dbReference type="SAM" id="Phobius"/>
    </source>
</evidence>
<protein>
    <submittedName>
        <fullName evidence="2">Uncharacterized protein</fullName>
    </submittedName>
</protein>